<accession>A0AAN7PFI8</accession>
<feature type="compositionally biased region" description="Low complexity" evidence="6">
    <location>
        <begin position="202"/>
        <end position="216"/>
    </location>
</feature>
<keyword evidence="3" id="KW-0805">Transcription regulation</keyword>
<protein>
    <recommendedName>
        <fullName evidence="2">Regulatory protein zeste</fullName>
    </recommendedName>
</protein>
<proteinExistence type="predicted"/>
<keyword evidence="4" id="KW-0804">Transcription</keyword>
<comment type="subunit">
    <text evidence="1">Self-associates forming complexes of several hundred monomers.</text>
</comment>
<dbReference type="Pfam" id="PF13873">
    <property type="entry name" value="Myb_DNA-bind_5"/>
    <property type="match status" value="1"/>
</dbReference>
<sequence>MRVQNDDWAIILDFAKKNPQIITNKFMGPQARSENCSLWDQLTTLLNSIGLGQKTKDEWKKTLTDWKSKTKLKAGTLIKDKFQTGGGPAKLLITQYEEKLLQIMGKSSYEGNPINIERGFRKRKLIDIDNVAQIHHTTTTDHDYTIKDTDSITIETEEPLQVLPIFQSSQFYPRTSISNSDTIVPIHHPPSPQLNIFTPSTSTTTCNQQTPTSNSTKTNKRHIKTQQTIKTTETFTKMHDDLLKELKTLNVTLTTMSDSLKI</sequence>
<evidence type="ECO:0000313" key="8">
    <source>
        <dbReference type="EMBL" id="KAK4887470.1"/>
    </source>
</evidence>
<evidence type="ECO:0000256" key="6">
    <source>
        <dbReference type="SAM" id="MobiDB-lite"/>
    </source>
</evidence>
<dbReference type="PANTHER" id="PTHR23098">
    <property type="entry name" value="AGAP001331-PA-RELATED"/>
    <property type="match status" value="1"/>
</dbReference>
<evidence type="ECO:0000256" key="1">
    <source>
        <dbReference type="ARBA" id="ARBA00011764"/>
    </source>
</evidence>
<feature type="domain" description="Myb/SANT-like DNA-binding" evidence="7">
    <location>
        <begin position="7"/>
        <end position="73"/>
    </location>
</feature>
<gene>
    <name evidence="8" type="ORF">RN001_003741</name>
</gene>
<comment type="function">
    <text evidence="5">Involved in transvection phenomena (= synapsis-dependent gene expression), where the synaptic pairing of chromosomes carrying genes with which zeste interacts influences the expression of these genes. Zeste binds to DNA and stimulates transcription from a nearby promoter.</text>
</comment>
<keyword evidence="9" id="KW-1185">Reference proteome</keyword>
<reference evidence="9" key="1">
    <citation type="submission" date="2023-01" db="EMBL/GenBank/DDBJ databases">
        <title>Key to firefly adult light organ development and bioluminescence: homeobox transcription factors regulate luciferase expression and transportation to peroxisome.</title>
        <authorList>
            <person name="Fu X."/>
        </authorList>
    </citation>
    <scope>NUCLEOTIDE SEQUENCE [LARGE SCALE GENOMIC DNA]</scope>
</reference>
<organism evidence="8 9">
    <name type="scientific">Aquatica leii</name>
    <dbReference type="NCBI Taxonomy" id="1421715"/>
    <lineage>
        <taxon>Eukaryota</taxon>
        <taxon>Metazoa</taxon>
        <taxon>Ecdysozoa</taxon>
        <taxon>Arthropoda</taxon>
        <taxon>Hexapoda</taxon>
        <taxon>Insecta</taxon>
        <taxon>Pterygota</taxon>
        <taxon>Neoptera</taxon>
        <taxon>Endopterygota</taxon>
        <taxon>Coleoptera</taxon>
        <taxon>Polyphaga</taxon>
        <taxon>Elateriformia</taxon>
        <taxon>Elateroidea</taxon>
        <taxon>Lampyridae</taxon>
        <taxon>Luciolinae</taxon>
        <taxon>Aquatica</taxon>
    </lineage>
</organism>
<evidence type="ECO:0000259" key="7">
    <source>
        <dbReference type="Pfam" id="PF13873"/>
    </source>
</evidence>
<feature type="region of interest" description="Disordered" evidence="6">
    <location>
        <begin position="202"/>
        <end position="222"/>
    </location>
</feature>
<dbReference type="EMBL" id="JARPUR010000001">
    <property type="protein sequence ID" value="KAK4887470.1"/>
    <property type="molecule type" value="Genomic_DNA"/>
</dbReference>
<evidence type="ECO:0000256" key="2">
    <source>
        <dbReference type="ARBA" id="ARBA00016807"/>
    </source>
</evidence>
<evidence type="ECO:0000313" key="9">
    <source>
        <dbReference type="Proteomes" id="UP001353858"/>
    </source>
</evidence>
<evidence type="ECO:0000256" key="4">
    <source>
        <dbReference type="ARBA" id="ARBA00023163"/>
    </source>
</evidence>
<dbReference type="InterPro" id="IPR028002">
    <property type="entry name" value="Myb_DNA-bind_5"/>
</dbReference>
<comment type="caution">
    <text evidence="8">The sequence shown here is derived from an EMBL/GenBank/DDBJ whole genome shotgun (WGS) entry which is preliminary data.</text>
</comment>
<dbReference type="AlphaFoldDB" id="A0AAN7PFI8"/>
<name>A0AAN7PFI8_9COLE</name>
<evidence type="ECO:0000256" key="3">
    <source>
        <dbReference type="ARBA" id="ARBA00023015"/>
    </source>
</evidence>
<dbReference type="PANTHER" id="PTHR23098:SF16">
    <property type="entry name" value="REGULATORY PROTEIN ZESTE"/>
    <property type="match status" value="1"/>
</dbReference>
<evidence type="ECO:0000256" key="5">
    <source>
        <dbReference type="ARBA" id="ARBA00025466"/>
    </source>
</evidence>
<dbReference type="GO" id="GO:0005634">
    <property type="term" value="C:nucleus"/>
    <property type="evidence" value="ECO:0007669"/>
    <property type="project" value="TreeGrafter"/>
</dbReference>
<dbReference type="Proteomes" id="UP001353858">
    <property type="component" value="Unassembled WGS sequence"/>
</dbReference>